<name>A0A0R3CRK7_9BRAD</name>
<keyword evidence="2" id="KW-1185">Reference proteome</keyword>
<comment type="caution">
    <text evidence="1">The sequence shown here is derived from an EMBL/GenBank/DDBJ whole genome shotgun (WGS) entry which is preliminary data.</text>
</comment>
<dbReference type="EMBL" id="LJYG01000116">
    <property type="protein sequence ID" value="KRQ00248.1"/>
    <property type="molecule type" value="Genomic_DNA"/>
</dbReference>
<gene>
    <name evidence="1" type="ORF">AOQ71_41735</name>
</gene>
<proteinExistence type="predicted"/>
<evidence type="ECO:0000313" key="2">
    <source>
        <dbReference type="Proteomes" id="UP000051936"/>
    </source>
</evidence>
<dbReference type="AlphaFoldDB" id="A0A0R3CRK7"/>
<evidence type="ECO:0000313" key="1">
    <source>
        <dbReference type="EMBL" id="KRQ00248.1"/>
    </source>
</evidence>
<dbReference type="OrthoDB" id="8254311at2"/>
<dbReference type="STRING" id="989370.AOQ71_41735"/>
<sequence length="82" mass="8987">MQAMSRSGAVGELKLDALIADLWWRVRLLNTDILEEEAKAGVFDPQQPTYPPLAASLRARRDNLVATIGMLEQRAASAHEAA</sequence>
<organism evidence="1 2">
    <name type="scientific">Bradyrhizobium manausense</name>
    <dbReference type="NCBI Taxonomy" id="989370"/>
    <lineage>
        <taxon>Bacteria</taxon>
        <taxon>Pseudomonadati</taxon>
        <taxon>Pseudomonadota</taxon>
        <taxon>Alphaproteobacteria</taxon>
        <taxon>Hyphomicrobiales</taxon>
        <taxon>Nitrobacteraceae</taxon>
        <taxon>Bradyrhizobium</taxon>
    </lineage>
</organism>
<accession>A0A0R3CRK7</accession>
<protein>
    <submittedName>
        <fullName evidence="1">Uncharacterized protein</fullName>
    </submittedName>
</protein>
<dbReference type="Proteomes" id="UP000051936">
    <property type="component" value="Unassembled WGS sequence"/>
</dbReference>
<reference evidence="1 2" key="1">
    <citation type="submission" date="2015-09" db="EMBL/GenBank/DDBJ databases">
        <title>Draft Genome Sequence of Bradyrhizobium manausense Strain BR 3351T, a Novel Symbiotic Nitrogen-Fixing Alphaproteobacterium Isolated from Brazilian Amazon Rain Forest.</title>
        <authorList>
            <person name="De Araujo J.L."/>
            <person name="Zilli J.E."/>
        </authorList>
    </citation>
    <scope>NUCLEOTIDE SEQUENCE [LARGE SCALE GENOMIC DNA]</scope>
    <source>
        <strain evidence="1 2">BR3351</strain>
    </source>
</reference>